<dbReference type="Proteomes" id="UP000190973">
    <property type="component" value="Unassembled WGS sequence"/>
</dbReference>
<name>A0A1S8S116_CLOBE</name>
<evidence type="ECO:0000313" key="2">
    <source>
        <dbReference type="Proteomes" id="UP000190973"/>
    </source>
</evidence>
<evidence type="ECO:0000313" key="1">
    <source>
        <dbReference type="EMBL" id="OOM59142.1"/>
    </source>
</evidence>
<comment type="caution">
    <text evidence="1">The sequence shown here is derived from an EMBL/GenBank/DDBJ whole genome shotgun (WGS) entry which is preliminary data.</text>
</comment>
<dbReference type="AlphaFoldDB" id="A0A1S8S116"/>
<gene>
    <name evidence="1" type="ORF">CLBCK_36410</name>
</gene>
<sequence>MSKEKLDCNMLREYYEIERINCEKGLVNELKELHEGGRKDAKEDECFFYDMLNISKYMIEKAENGEMTMFDEIVETIKSVTNRARLGWIVDLKLE</sequence>
<proteinExistence type="predicted"/>
<dbReference type="EMBL" id="LZZI01000081">
    <property type="protein sequence ID" value="OOM59142.1"/>
    <property type="molecule type" value="Genomic_DNA"/>
</dbReference>
<protein>
    <submittedName>
        <fullName evidence="1">Uncharacterized protein</fullName>
    </submittedName>
</protein>
<accession>A0A1S8S116</accession>
<dbReference type="RefSeq" id="WP_077840004.1">
    <property type="nucleotide sequence ID" value="NZ_JABTAE010000001.1"/>
</dbReference>
<reference evidence="1 2" key="1">
    <citation type="submission" date="2016-05" db="EMBL/GenBank/DDBJ databases">
        <title>Microbial solvent formation.</title>
        <authorList>
            <person name="Poehlein A."/>
            <person name="Montoya Solano J.D."/>
            <person name="Flitsch S."/>
            <person name="Krabben P."/>
            <person name="Duerre P."/>
            <person name="Daniel R."/>
        </authorList>
    </citation>
    <scope>NUCLEOTIDE SEQUENCE [LARGE SCALE GENOMIC DNA]</scope>
    <source>
        <strain evidence="1 2">DSM 53</strain>
    </source>
</reference>
<organism evidence="1 2">
    <name type="scientific">Clostridium beijerinckii</name>
    <name type="common">Clostridium MP</name>
    <dbReference type="NCBI Taxonomy" id="1520"/>
    <lineage>
        <taxon>Bacteria</taxon>
        <taxon>Bacillati</taxon>
        <taxon>Bacillota</taxon>
        <taxon>Clostridia</taxon>
        <taxon>Eubacteriales</taxon>
        <taxon>Clostridiaceae</taxon>
        <taxon>Clostridium</taxon>
    </lineage>
</organism>